<sequence>MSTWATRLVAAEARKQTLQATKEDLDDPESRVQLRASTNGRGHPSAHIVTWKDFKNFSIDTISKKYWAKLKLPMFLSQYMAAPRVKGVFVECKRRPYPMIQVAALSSFILAQNLYANGDMAMLLGIWHFVCKSHVDVKRSMADASMAKMCTETEEASSRDKVEHCICLDNVQEHDALYEQGVGQVFDVQAYYSLVAHKERKTMTVMSLFNDIDWDHERQTQHLHWLAFSSTFLPNFTPSANA</sequence>
<name>A0AAD7GIF4_MYCRO</name>
<proteinExistence type="predicted"/>
<dbReference type="AlphaFoldDB" id="A0AAD7GIF4"/>
<dbReference type="Proteomes" id="UP001221757">
    <property type="component" value="Unassembled WGS sequence"/>
</dbReference>
<dbReference type="EMBL" id="JARKIE010000072">
    <property type="protein sequence ID" value="KAJ7689428.1"/>
    <property type="molecule type" value="Genomic_DNA"/>
</dbReference>
<evidence type="ECO:0000313" key="1">
    <source>
        <dbReference type="EMBL" id="KAJ7689428.1"/>
    </source>
</evidence>
<protein>
    <submittedName>
        <fullName evidence="1">Uncharacterized protein</fullName>
    </submittedName>
</protein>
<comment type="caution">
    <text evidence="1">The sequence shown here is derived from an EMBL/GenBank/DDBJ whole genome shotgun (WGS) entry which is preliminary data.</text>
</comment>
<gene>
    <name evidence="1" type="ORF">B0H17DRAFT_1202321</name>
</gene>
<organism evidence="1 2">
    <name type="scientific">Mycena rosella</name>
    <name type="common">Pink bonnet</name>
    <name type="synonym">Agaricus rosellus</name>
    <dbReference type="NCBI Taxonomy" id="1033263"/>
    <lineage>
        <taxon>Eukaryota</taxon>
        <taxon>Fungi</taxon>
        <taxon>Dikarya</taxon>
        <taxon>Basidiomycota</taxon>
        <taxon>Agaricomycotina</taxon>
        <taxon>Agaricomycetes</taxon>
        <taxon>Agaricomycetidae</taxon>
        <taxon>Agaricales</taxon>
        <taxon>Marasmiineae</taxon>
        <taxon>Mycenaceae</taxon>
        <taxon>Mycena</taxon>
    </lineage>
</organism>
<accession>A0AAD7GIF4</accession>
<reference evidence="1" key="1">
    <citation type="submission" date="2023-03" db="EMBL/GenBank/DDBJ databases">
        <title>Massive genome expansion in bonnet fungi (Mycena s.s.) driven by repeated elements and novel gene families across ecological guilds.</title>
        <authorList>
            <consortium name="Lawrence Berkeley National Laboratory"/>
            <person name="Harder C.B."/>
            <person name="Miyauchi S."/>
            <person name="Viragh M."/>
            <person name="Kuo A."/>
            <person name="Thoen E."/>
            <person name="Andreopoulos B."/>
            <person name="Lu D."/>
            <person name="Skrede I."/>
            <person name="Drula E."/>
            <person name="Henrissat B."/>
            <person name="Morin E."/>
            <person name="Kohler A."/>
            <person name="Barry K."/>
            <person name="LaButti K."/>
            <person name="Morin E."/>
            <person name="Salamov A."/>
            <person name="Lipzen A."/>
            <person name="Mereny Z."/>
            <person name="Hegedus B."/>
            <person name="Baldrian P."/>
            <person name="Stursova M."/>
            <person name="Weitz H."/>
            <person name="Taylor A."/>
            <person name="Grigoriev I.V."/>
            <person name="Nagy L.G."/>
            <person name="Martin F."/>
            <person name="Kauserud H."/>
        </authorList>
    </citation>
    <scope>NUCLEOTIDE SEQUENCE</scope>
    <source>
        <strain evidence="1">CBHHK067</strain>
    </source>
</reference>
<keyword evidence="2" id="KW-1185">Reference proteome</keyword>
<evidence type="ECO:0000313" key="2">
    <source>
        <dbReference type="Proteomes" id="UP001221757"/>
    </source>
</evidence>